<protein>
    <submittedName>
        <fullName evidence="2">Uncharacterized protein</fullName>
    </submittedName>
</protein>
<reference evidence="2 3" key="1">
    <citation type="journal article" date="2019" name="Commun. Biol.">
        <title>The bagworm genome reveals a unique fibroin gene that provides high tensile strength.</title>
        <authorList>
            <person name="Kono N."/>
            <person name="Nakamura H."/>
            <person name="Ohtoshi R."/>
            <person name="Tomita M."/>
            <person name="Numata K."/>
            <person name="Arakawa K."/>
        </authorList>
    </citation>
    <scope>NUCLEOTIDE SEQUENCE [LARGE SCALE GENOMIC DNA]</scope>
</reference>
<evidence type="ECO:0000313" key="2">
    <source>
        <dbReference type="EMBL" id="GBP62294.1"/>
    </source>
</evidence>
<proteinExistence type="predicted"/>
<evidence type="ECO:0000313" key="3">
    <source>
        <dbReference type="Proteomes" id="UP000299102"/>
    </source>
</evidence>
<feature type="region of interest" description="Disordered" evidence="1">
    <location>
        <begin position="169"/>
        <end position="200"/>
    </location>
</feature>
<dbReference type="EMBL" id="BGZK01000838">
    <property type="protein sequence ID" value="GBP62294.1"/>
    <property type="molecule type" value="Genomic_DNA"/>
</dbReference>
<organism evidence="2 3">
    <name type="scientific">Eumeta variegata</name>
    <name type="common">Bagworm moth</name>
    <name type="synonym">Eumeta japonica</name>
    <dbReference type="NCBI Taxonomy" id="151549"/>
    <lineage>
        <taxon>Eukaryota</taxon>
        <taxon>Metazoa</taxon>
        <taxon>Ecdysozoa</taxon>
        <taxon>Arthropoda</taxon>
        <taxon>Hexapoda</taxon>
        <taxon>Insecta</taxon>
        <taxon>Pterygota</taxon>
        <taxon>Neoptera</taxon>
        <taxon>Endopterygota</taxon>
        <taxon>Lepidoptera</taxon>
        <taxon>Glossata</taxon>
        <taxon>Ditrysia</taxon>
        <taxon>Tineoidea</taxon>
        <taxon>Psychidae</taxon>
        <taxon>Oiketicinae</taxon>
        <taxon>Eumeta</taxon>
    </lineage>
</organism>
<gene>
    <name evidence="2" type="ORF">EVAR_48467_1</name>
</gene>
<feature type="region of interest" description="Disordered" evidence="1">
    <location>
        <begin position="43"/>
        <end position="71"/>
    </location>
</feature>
<keyword evidence="3" id="KW-1185">Reference proteome</keyword>
<feature type="compositionally biased region" description="Pro residues" evidence="1">
    <location>
        <begin position="185"/>
        <end position="196"/>
    </location>
</feature>
<dbReference type="AlphaFoldDB" id="A0A4C1XIH3"/>
<comment type="caution">
    <text evidence="2">The sequence shown here is derived from an EMBL/GenBank/DDBJ whole genome shotgun (WGS) entry which is preliminary data.</text>
</comment>
<dbReference type="Proteomes" id="UP000299102">
    <property type="component" value="Unassembled WGS sequence"/>
</dbReference>
<accession>A0A4C1XIH3</accession>
<feature type="compositionally biased region" description="Basic residues" evidence="1">
    <location>
        <begin position="59"/>
        <end position="71"/>
    </location>
</feature>
<evidence type="ECO:0000256" key="1">
    <source>
        <dbReference type="SAM" id="MobiDB-lite"/>
    </source>
</evidence>
<name>A0A4C1XIH3_EUMVA</name>
<sequence>MCARGGPVPLHTSKATRRSYLCVVSAPPVDVCHLNEMRVSESESPCCGERRAQTSSPPPRRRSGSGTRARRKRIIDSPSPTTLKLRLLASITWVPPARRAQVADVFEQIIYYENRRPTSLGAGGARQVRRDPDRAPRAGGRWLNIQFAHGFLSCSFIIFVSKEKCRPPAARRPRAPAPIELGADEPPPAPLRPPHGPSSFADRAKLSNVISRKVTMDPNQGTLTELGAMASDEKQLLLIDFLVQLVFMLREETPSSEERHANDTTGQLAGVCEQYSDDHYYVVSTFVVEIRNEVTPLSLRLRAPRRASQRRDTNNAI</sequence>